<reference evidence="2" key="1">
    <citation type="journal article" date="2017" name="Curr. Biol.">
        <title>Genome architecture and evolution of a unichromosomal asexual nematode.</title>
        <authorList>
            <person name="Fradin H."/>
            <person name="Zegar C."/>
            <person name="Gutwein M."/>
            <person name="Lucas J."/>
            <person name="Kovtun M."/>
            <person name="Corcoran D."/>
            <person name="Baugh L.R."/>
            <person name="Kiontke K."/>
            <person name="Gunsalus K."/>
            <person name="Fitch D.H."/>
            <person name="Piano F."/>
        </authorList>
    </citation>
    <scope>NUCLEOTIDE SEQUENCE [LARGE SCALE GENOMIC DNA]</scope>
    <source>
        <strain evidence="2">PF1309</strain>
    </source>
</reference>
<feature type="compositionally biased region" description="Basic residues" evidence="1">
    <location>
        <begin position="109"/>
        <end position="118"/>
    </location>
</feature>
<gene>
    <name evidence="2" type="ORF">WR25_25824</name>
</gene>
<evidence type="ECO:0000313" key="3">
    <source>
        <dbReference type="Proteomes" id="UP000218231"/>
    </source>
</evidence>
<feature type="compositionally biased region" description="Basic and acidic residues" evidence="1">
    <location>
        <begin position="164"/>
        <end position="176"/>
    </location>
</feature>
<dbReference type="EMBL" id="LIAE01009537">
    <property type="protein sequence ID" value="PAV69365.1"/>
    <property type="molecule type" value="Genomic_DNA"/>
</dbReference>
<sequence length="224" mass="26069">MLDQCVELRVHHAAAHQRRDQRDMLVVAHLRVEVGDGQSRLLQMPDQHIPHRPRRGDRHGDRHAIRRLHRAARDRDAVDRIDQRSQRRIGEQHHTGQQRRLGDHVRPRDRSHRRRTPERRRGVEPADVHPLLHDHARTEEADPRHDIGDHPDRLDVPAQPLPQIDERRRSDRDERVCAQARGPLPILPLRPDRGAEHEGGEIADDRVEERPQMKGGDEVHGVAP</sequence>
<feature type="compositionally biased region" description="Basic and acidic residues" evidence="1">
    <location>
        <begin position="71"/>
        <end position="108"/>
    </location>
</feature>
<feature type="region of interest" description="Disordered" evidence="1">
    <location>
        <begin position="38"/>
        <end position="224"/>
    </location>
</feature>
<comment type="caution">
    <text evidence="2">The sequence shown here is derived from an EMBL/GenBank/DDBJ whole genome shotgun (WGS) entry which is preliminary data.</text>
</comment>
<evidence type="ECO:0000313" key="2">
    <source>
        <dbReference type="EMBL" id="PAV69365.1"/>
    </source>
</evidence>
<dbReference type="Proteomes" id="UP000218231">
    <property type="component" value="Unassembled WGS sequence"/>
</dbReference>
<accession>A0A2A2K630</accession>
<dbReference type="AlphaFoldDB" id="A0A2A2K630"/>
<protein>
    <submittedName>
        <fullName evidence="2">Uncharacterized protein</fullName>
    </submittedName>
</protein>
<feature type="compositionally biased region" description="Basic and acidic residues" evidence="1">
    <location>
        <begin position="119"/>
        <end position="155"/>
    </location>
</feature>
<evidence type="ECO:0000256" key="1">
    <source>
        <dbReference type="SAM" id="MobiDB-lite"/>
    </source>
</evidence>
<name>A0A2A2K630_9BILA</name>
<organism evidence="2 3">
    <name type="scientific">Diploscapter pachys</name>
    <dbReference type="NCBI Taxonomy" id="2018661"/>
    <lineage>
        <taxon>Eukaryota</taxon>
        <taxon>Metazoa</taxon>
        <taxon>Ecdysozoa</taxon>
        <taxon>Nematoda</taxon>
        <taxon>Chromadorea</taxon>
        <taxon>Rhabditida</taxon>
        <taxon>Rhabditina</taxon>
        <taxon>Rhabditomorpha</taxon>
        <taxon>Rhabditoidea</taxon>
        <taxon>Rhabditidae</taxon>
        <taxon>Diploscapter</taxon>
    </lineage>
</organism>
<proteinExistence type="predicted"/>
<keyword evidence="3" id="KW-1185">Reference proteome</keyword>
<feature type="compositionally biased region" description="Basic and acidic residues" evidence="1">
    <location>
        <begin position="190"/>
        <end position="224"/>
    </location>
</feature>